<proteinExistence type="predicted"/>
<organism evidence="2 3">
    <name type="scientific">Caldanaerobacter subterraneus subsp. tengcongensis (strain DSM 15242 / JCM 11007 / NBRC 100824 / MB4)</name>
    <name type="common">Thermoanaerobacter tengcongensis</name>
    <dbReference type="NCBI Taxonomy" id="273068"/>
    <lineage>
        <taxon>Bacteria</taxon>
        <taxon>Bacillati</taxon>
        <taxon>Bacillota</taxon>
        <taxon>Clostridia</taxon>
        <taxon>Thermoanaerobacterales</taxon>
        <taxon>Thermoanaerobacteraceae</taxon>
        <taxon>Caldanaerobacter</taxon>
    </lineage>
</organism>
<accession>Q8RAV7</accession>
<sequence>MNKNYIYGCLERINMKNKAQQRLKSSCIYVYHILSIGALNIWGCFYENRIKRYFEENGDYFRNLG</sequence>
<dbReference type="Proteomes" id="UP000000555">
    <property type="component" value="Chromosome"/>
</dbReference>
<keyword evidence="3" id="KW-1185">Reference proteome</keyword>
<dbReference type="AlphaFoldDB" id="Q8RAV7"/>
<evidence type="ECO:0000256" key="1">
    <source>
        <dbReference type="SAM" id="Phobius"/>
    </source>
</evidence>
<name>Q8RAV7_CALS4</name>
<keyword evidence="1" id="KW-0812">Transmembrane</keyword>
<evidence type="ECO:0000313" key="3">
    <source>
        <dbReference type="Proteomes" id="UP000000555"/>
    </source>
</evidence>
<keyword evidence="1" id="KW-1133">Transmembrane helix</keyword>
<gene>
    <name evidence="2" type="ordered locus">TTE1084</name>
</gene>
<feature type="transmembrane region" description="Helical" evidence="1">
    <location>
        <begin position="28"/>
        <end position="46"/>
    </location>
</feature>
<dbReference type="EMBL" id="AE008691">
    <property type="protein sequence ID" value="AAM24329.1"/>
    <property type="molecule type" value="Genomic_DNA"/>
</dbReference>
<evidence type="ECO:0000313" key="2">
    <source>
        <dbReference type="EMBL" id="AAM24329.1"/>
    </source>
</evidence>
<dbReference type="HOGENOM" id="CLU_2841517_0_0_9"/>
<protein>
    <submittedName>
        <fullName evidence="2">Uncharacterized protein</fullName>
    </submittedName>
</protein>
<keyword evidence="1" id="KW-0472">Membrane</keyword>
<reference evidence="2 3" key="1">
    <citation type="journal article" date="2002" name="Genome Res.">
        <title>A complete sequence of the T. tengcongensis genome.</title>
        <authorList>
            <person name="Bao Q."/>
            <person name="Tian Y."/>
            <person name="Li W."/>
            <person name="Xu Z."/>
            <person name="Xuan Z."/>
            <person name="Hu S."/>
            <person name="Dong W."/>
            <person name="Yang J."/>
            <person name="Chen Y."/>
            <person name="Xue Y."/>
            <person name="Xu Y."/>
            <person name="Lai X."/>
            <person name="Huang L."/>
            <person name="Dong X."/>
            <person name="Ma Y."/>
            <person name="Ling L."/>
            <person name="Tan H."/>
            <person name="Chen R."/>
            <person name="Wang J."/>
            <person name="Yu J."/>
            <person name="Yang H."/>
        </authorList>
    </citation>
    <scope>NUCLEOTIDE SEQUENCE [LARGE SCALE GENOMIC DNA]</scope>
    <source>
        <strain evidence="3">DSM 15242 / JCM 11007 / NBRC 100824 / MB4</strain>
    </source>
</reference>
<dbReference type="KEGG" id="tte:TTE1084"/>